<reference evidence="1 2" key="1">
    <citation type="journal article" date="2011" name="J. Bacteriol.">
        <title>Complete genome sequence of the cellulose-degrading bacterium Cellulosilyticum lentocellum.</title>
        <authorList>
            <consortium name="US DOE Joint Genome Institute"/>
            <person name="Miller D.A."/>
            <person name="Suen G."/>
            <person name="Bruce D."/>
            <person name="Copeland A."/>
            <person name="Cheng J.F."/>
            <person name="Detter C."/>
            <person name="Goodwin L.A."/>
            <person name="Han C.S."/>
            <person name="Hauser L.J."/>
            <person name="Land M.L."/>
            <person name="Lapidus A."/>
            <person name="Lucas S."/>
            <person name="Meincke L."/>
            <person name="Pitluck S."/>
            <person name="Tapia R."/>
            <person name="Teshima H."/>
            <person name="Woyke T."/>
            <person name="Fox B.G."/>
            <person name="Angert E.R."/>
            <person name="Currie C.R."/>
        </authorList>
    </citation>
    <scope>NUCLEOTIDE SEQUENCE [LARGE SCALE GENOMIC DNA]</scope>
    <source>
        <strain evidence="2">ATCC 49066 / DSM 5427 / NCIMB 11756 / RHM5</strain>
    </source>
</reference>
<name>F2JGD8_CELLD</name>
<gene>
    <name evidence="1" type="ordered locus">Clole_0073</name>
</gene>
<dbReference type="InterPro" id="IPR046286">
    <property type="entry name" value="DUF6323"/>
</dbReference>
<protein>
    <submittedName>
        <fullName evidence="1">Uncharacterized protein</fullName>
    </submittedName>
</protein>
<dbReference type="EMBL" id="CP002582">
    <property type="protein sequence ID" value="ADZ81833.1"/>
    <property type="molecule type" value="Genomic_DNA"/>
</dbReference>
<dbReference type="eggNOG" id="ENOG5031X2N">
    <property type="taxonomic scope" value="Bacteria"/>
</dbReference>
<dbReference type="Proteomes" id="UP000008467">
    <property type="component" value="Chromosome"/>
</dbReference>
<sequence>MDKFISRLPALAGEQKGEIVDCNDKTQAYHLALSEKDAEMLIATKNEVLRKNSRVEFGGSVISKLILGFYDSPYISQHNYVETIDDLIETFYYYKNETLDEISDDDLIQLMRELFDKRCYGSIELLQNRELGRISHNVKYGIWDFDKVQALEPGEEDEDYE</sequence>
<evidence type="ECO:0000313" key="2">
    <source>
        <dbReference type="Proteomes" id="UP000008467"/>
    </source>
</evidence>
<organism evidence="1 2">
    <name type="scientific">Cellulosilyticum lentocellum (strain ATCC 49066 / DSM 5427 / NCIMB 11756 / RHM5)</name>
    <name type="common">Clostridium lentocellum</name>
    <dbReference type="NCBI Taxonomy" id="642492"/>
    <lineage>
        <taxon>Bacteria</taxon>
        <taxon>Bacillati</taxon>
        <taxon>Bacillota</taxon>
        <taxon>Clostridia</taxon>
        <taxon>Lachnospirales</taxon>
        <taxon>Cellulosilyticaceae</taxon>
        <taxon>Cellulosilyticum</taxon>
    </lineage>
</organism>
<dbReference type="HOGENOM" id="CLU_129792_0_0_9"/>
<dbReference type="STRING" id="642492.Clole_0073"/>
<proteinExistence type="predicted"/>
<dbReference type="RefSeq" id="WP_013655134.1">
    <property type="nucleotide sequence ID" value="NC_015275.1"/>
</dbReference>
<dbReference type="KEGG" id="cle:Clole_0073"/>
<dbReference type="AlphaFoldDB" id="F2JGD8"/>
<keyword evidence="2" id="KW-1185">Reference proteome</keyword>
<dbReference type="Pfam" id="PF19848">
    <property type="entry name" value="DUF6323"/>
    <property type="match status" value="1"/>
</dbReference>
<evidence type="ECO:0000313" key="1">
    <source>
        <dbReference type="EMBL" id="ADZ81833.1"/>
    </source>
</evidence>
<accession>F2JGD8</accession>